<dbReference type="OrthoDB" id="9991700at2"/>
<keyword evidence="2" id="KW-1185">Reference proteome</keyword>
<sequence>MLLADFLLSMRNQLTSKNIDGDLQWTLIYETTLGKLYQTYFNYKYNHFWTLENPQDIANHRLTNAATRESATLGEIANAFASAYSITDITSTNTQFLSEFDRFFKAKAQVEIPVTYSYPH</sequence>
<dbReference type="EMBL" id="CCSB01000002">
    <property type="protein sequence ID" value="CDZ77788.1"/>
    <property type="molecule type" value="Genomic_DNA"/>
</dbReference>
<evidence type="ECO:0000313" key="1">
    <source>
        <dbReference type="EMBL" id="CDZ77788.1"/>
    </source>
</evidence>
<dbReference type="RefSeq" id="WP_043874266.1">
    <property type="nucleotide sequence ID" value="NZ_CCVW01000002.1"/>
</dbReference>
<evidence type="ECO:0000313" key="2">
    <source>
        <dbReference type="Proteomes" id="UP000044071"/>
    </source>
</evidence>
<protein>
    <submittedName>
        <fullName evidence="1">Uncharacterized protein</fullName>
    </submittedName>
</protein>
<reference evidence="1 2" key="1">
    <citation type="submission" date="2014-06" db="EMBL/GenBank/DDBJ databases">
        <authorList>
            <person name="Urmite Genomes Urmite Genomes"/>
        </authorList>
    </citation>
    <scope>NUCLEOTIDE SEQUENCE [LARGE SCALE GENOMIC DNA]</scope>
</reference>
<name>A0A078L142_9GAMM</name>
<proteinExistence type="predicted"/>
<accession>A0A078L142</accession>
<dbReference type="AlphaFoldDB" id="A0A078L142"/>
<gene>
    <name evidence="1" type="ORF">BN59_02078</name>
</gene>
<dbReference type="Proteomes" id="UP000044071">
    <property type="component" value="Unassembled WGS sequence"/>
</dbReference>
<organism evidence="1 2">
    <name type="scientific">Legionella massiliensis</name>
    <dbReference type="NCBI Taxonomy" id="1034943"/>
    <lineage>
        <taxon>Bacteria</taxon>
        <taxon>Pseudomonadati</taxon>
        <taxon>Pseudomonadota</taxon>
        <taxon>Gammaproteobacteria</taxon>
        <taxon>Legionellales</taxon>
        <taxon>Legionellaceae</taxon>
        <taxon>Legionella</taxon>
    </lineage>
</organism>